<gene>
    <name evidence="1" type="ORF">H310_04882</name>
</gene>
<proteinExistence type="predicted"/>
<name>A0A024UB74_9STRA</name>
<dbReference type="Pfam" id="PF13671">
    <property type="entry name" value="AAA_33"/>
    <property type="match status" value="1"/>
</dbReference>
<dbReference type="eggNOG" id="ENOG502SCYN">
    <property type="taxonomic scope" value="Eukaryota"/>
</dbReference>
<dbReference type="Gene3D" id="3.40.50.300">
    <property type="entry name" value="P-loop containing nucleotide triphosphate hydrolases"/>
    <property type="match status" value="1"/>
</dbReference>
<dbReference type="PANTHER" id="PTHR37816">
    <property type="entry name" value="YALI0E33011P"/>
    <property type="match status" value="1"/>
</dbReference>
<dbReference type="InterPro" id="IPR052922">
    <property type="entry name" value="Cytidylate_Kinase-2"/>
</dbReference>
<sequence length="177" mass="20795">MTFERAVVVGLSGAGKSTLAQSLANKLDLVFIDTDALLWEPNWQRAIDYDDKLTKACDGPKWVVAGADHLAFDRATAVVWLDYSLWTTFWQLFWRTMKRCWTQELLWGTNRESIWVQLQLWSPNSVFNWLFKNYWNRKRAYPGLFAQYQHLTVHHFKTPDETAAWFHNLHPSARVTS</sequence>
<evidence type="ECO:0000313" key="1">
    <source>
        <dbReference type="EMBL" id="ETW03415.1"/>
    </source>
</evidence>
<dbReference type="SUPFAM" id="SSF52540">
    <property type="entry name" value="P-loop containing nucleoside triphosphate hydrolases"/>
    <property type="match status" value="1"/>
</dbReference>
<dbReference type="EMBL" id="KI913959">
    <property type="protein sequence ID" value="ETW03415.1"/>
    <property type="molecule type" value="Genomic_DNA"/>
</dbReference>
<dbReference type="InterPro" id="IPR027417">
    <property type="entry name" value="P-loop_NTPase"/>
</dbReference>
<dbReference type="AlphaFoldDB" id="A0A024UB74"/>
<dbReference type="RefSeq" id="XP_008867644.1">
    <property type="nucleotide sequence ID" value="XM_008869422.1"/>
</dbReference>
<organism evidence="1">
    <name type="scientific">Aphanomyces invadans</name>
    <dbReference type="NCBI Taxonomy" id="157072"/>
    <lineage>
        <taxon>Eukaryota</taxon>
        <taxon>Sar</taxon>
        <taxon>Stramenopiles</taxon>
        <taxon>Oomycota</taxon>
        <taxon>Saprolegniomycetes</taxon>
        <taxon>Saprolegniales</taxon>
        <taxon>Verrucalvaceae</taxon>
        <taxon>Aphanomyces</taxon>
    </lineage>
</organism>
<dbReference type="PANTHER" id="PTHR37816:SF1">
    <property type="entry name" value="TOXIN"/>
    <property type="match status" value="1"/>
</dbReference>
<evidence type="ECO:0008006" key="2">
    <source>
        <dbReference type="Google" id="ProtNLM"/>
    </source>
</evidence>
<accession>A0A024UB74</accession>
<protein>
    <recommendedName>
        <fullName evidence="2">Adenylate kinase</fullName>
    </recommendedName>
</protein>
<dbReference type="VEuPathDB" id="FungiDB:H310_04882"/>
<reference evidence="1" key="1">
    <citation type="submission" date="2013-12" db="EMBL/GenBank/DDBJ databases">
        <title>The Genome Sequence of Aphanomyces invadans NJM9701.</title>
        <authorList>
            <consortium name="The Broad Institute Genomics Platform"/>
            <person name="Russ C."/>
            <person name="Tyler B."/>
            <person name="van West P."/>
            <person name="Dieguez-Uribeondo J."/>
            <person name="Young S.K."/>
            <person name="Zeng Q."/>
            <person name="Gargeya S."/>
            <person name="Fitzgerald M."/>
            <person name="Abouelleil A."/>
            <person name="Alvarado L."/>
            <person name="Chapman S.B."/>
            <person name="Gainer-Dewar J."/>
            <person name="Goldberg J."/>
            <person name="Griggs A."/>
            <person name="Gujja S."/>
            <person name="Hansen M."/>
            <person name="Howarth C."/>
            <person name="Imamovic A."/>
            <person name="Ireland A."/>
            <person name="Larimer J."/>
            <person name="McCowan C."/>
            <person name="Murphy C."/>
            <person name="Pearson M."/>
            <person name="Poon T.W."/>
            <person name="Priest M."/>
            <person name="Roberts A."/>
            <person name="Saif S."/>
            <person name="Shea T."/>
            <person name="Sykes S."/>
            <person name="Wortman J."/>
            <person name="Nusbaum C."/>
            <person name="Birren B."/>
        </authorList>
    </citation>
    <scope>NUCLEOTIDE SEQUENCE [LARGE SCALE GENOMIC DNA]</scope>
    <source>
        <strain evidence="1">NJM9701</strain>
    </source>
</reference>
<dbReference type="GeneID" id="20081932"/>
<dbReference type="OrthoDB" id="71485at2759"/>